<dbReference type="Pfam" id="PF26019">
    <property type="entry name" value="HTH_TIMELESS"/>
    <property type="match status" value="1"/>
</dbReference>
<evidence type="ECO:0000313" key="6">
    <source>
        <dbReference type="EMBL" id="EUB59356.1"/>
    </source>
</evidence>
<comment type="subcellular location">
    <subcellularLocation>
        <location evidence="1">Nucleus</location>
    </subcellularLocation>
</comment>
<evidence type="ECO:0000256" key="1">
    <source>
        <dbReference type="ARBA" id="ARBA00004123"/>
    </source>
</evidence>
<dbReference type="GO" id="GO:0006281">
    <property type="term" value="P:DNA repair"/>
    <property type="evidence" value="ECO:0007669"/>
    <property type="project" value="TreeGrafter"/>
</dbReference>
<dbReference type="GO" id="GO:0043111">
    <property type="term" value="P:replication fork arrest"/>
    <property type="evidence" value="ECO:0007669"/>
    <property type="project" value="TreeGrafter"/>
</dbReference>
<dbReference type="KEGG" id="egl:EGR_05840"/>
<dbReference type="InterPro" id="IPR006906">
    <property type="entry name" value="Timeless_N"/>
</dbReference>
<name>W6UEN1_ECHGR</name>
<dbReference type="InterPro" id="IPR044998">
    <property type="entry name" value="Timeless"/>
</dbReference>
<feature type="region of interest" description="Disordered" evidence="4">
    <location>
        <begin position="510"/>
        <end position="532"/>
    </location>
</feature>
<dbReference type="CTD" id="36341555"/>
<comment type="caution">
    <text evidence="6">The sequence shown here is derived from an EMBL/GenBank/DDBJ whole genome shotgun (WGS) entry which is preliminary data.</text>
</comment>
<feature type="region of interest" description="Disordered" evidence="4">
    <location>
        <begin position="1187"/>
        <end position="1249"/>
    </location>
</feature>
<protein>
    <submittedName>
        <fullName evidence="6">Protein timeless</fullName>
    </submittedName>
</protein>
<evidence type="ECO:0000256" key="4">
    <source>
        <dbReference type="SAM" id="MobiDB-lite"/>
    </source>
</evidence>
<sequence length="1310" mass="150916">MYYGGSIVLDGQVVGIDMALKSDLKYADLQACCVCLGFLDEKEYKVDVDAAASIRSILRYLRNESASCDIRRELGNLKILTSDLIPLLKVSRADPILFDLVVRLMVSLTQPAVVCFHNEIPNDRDLYAAFLKVDAILKEYKHAFADEQLFRVLAECVEDLFNKPWEDRSNDDRLLIERILILIRNVLHISPDATTEHRTDDDVSVHDQLLWTIHLSGWDDLLLFLANAKDELNVFAFHILEITSLMLREKTPEQLASAGSPLTDIDPSIRVLERCRLREQEEKRAALVRLNMRHNRFGGTFELLNTQSISCRPLIYHHDVTVPLRRSRLICAGTSTKCTDFVAIDQVDLDLGKRIRCKPCSRKPLIEREFRRRSALSVQLFLQKFCWQFLCNCYNLLMHAARGAILRQSTQANDETYYLWSMRFFMAFCRLYRFRPQYLSESLNANVFNWVYTLSMGYREALLTDRRGGARNQNALQYSRRLALAVSAYLQFLLCLKEMFKPSKQEVREKGLNGCGGDDEEEEEQETLEAREPQLRVQKQVAESLMSNIFYVAEYQDLFVSLLKEYNESTQSKEYLVELVEGAHLFINLLTAQAKSMATFIVSRHQRRRHRSEKRRLKYAAHRERRKELVEARKRLLKRANETPEERSALLARIWIPLSSNLISALSGTPQIMSSNDDLPQLFDPADVSADGESMAAQLRNAIRLVHTSLHDNQAARSLAIARSMWDIWPEASPCNDAEEEDEEAKEDLAKEKARAIEAGLEPPQVLEYLALRKIFLLDLTGMIYLRTEELAVTEAAIQEETWNIGDAEESFRQELENSDDEHSFEVLDKEVAFDIHTFLLRFTHPHIIRSLTCLLANYALNPPLTNTHLVYLLHKIAVKQHLPGILFQLRLFYIFQTIIKDPVVEKLEEFKEMLCFIKYILRKFFATFKRSHLVGVEALFLKSTREAAEAYSGYGTYESGHKKSHWTAELDKELDQLFEACRYDPVPKGEDLVDVLKRNLSDPGKTRRQIIMRLIHLGKVDSAKNLKMMTIHLDDERVVGRSRKRRPPRSEEEANLLNSLFFKRDSSYRLDDVMAELRPDFGQRMRQESSEMPAAVIWRSRQEAGQKLSELGLAGGVNDFGHHRRQTRHQGRVEEEIQLETLGGGISRMKRVDRSLRGRRRRIRRHDSSPELLYDANEHFSDEVYQKPANPKGIHGANEEEPPNSKRPGRSIHLDPEDSSEEDSGMFIPKTSVSSPHPTANEDHQTVNCEKRRRVALEYGEGDFDDFSNENLLDREIIQAIQEAESMPEGTNETGPRRTCISGNSDEDN</sequence>
<dbReference type="Proteomes" id="UP000019149">
    <property type="component" value="Unassembled WGS sequence"/>
</dbReference>
<feature type="compositionally biased region" description="Acidic residues" evidence="4">
    <location>
        <begin position="517"/>
        <end position="527"/>
    </location>
</feature>
<dbReference type="GO" id="GO:0003677">
    <property type="term" value="F:DNA binding"/>
    <property type="evidence" value="ECO:0007669"/>
    <property type="project" value="TreeGrafter"/>
</dbReference>
<dbReference type="OrthoDB" id="310853at2759"/>
<dbReference type="RefSeq" id="XP_024350552.1">
    <property type="nucleotide sequence ID" value="XM_024495089.1"/>
</dbReference>
<accession>W6UEN1</accession>
<feature type="domain" description="Timeless N-terminal" evidence="5">
    <location>
        <begin position="43"/>
        <end position="302"/>
    </location>
</feature>
<dbReference type="GO" id="GO:0031298">
    <property type="term" value="C:replication fork protection complex"/>
    <property type="evidence" value="ECO:0007669"/>
    <property type="project" value="TreeGrafter"/>
</dbReference>
<dbReference type="OMA" id="TINLCQP"/>
<organism evidence="6 7">
    <name type="scientific">Echinococcus granulosus</name>
    <name type="common">Hydatid tapeworm</name>
    <dbReference type="NCBI Taxonomy" id="6210"/>
    <lineage>
        <taxon>Eukaryota</taxon>
        <taxon>Metazoa</taxon>
        <taxon>Spiralia</taxon>
        <taxon>Lophotrochozoa</taxon>
        <taxon>Platyhelminthes</taxon>
        <taxon>Cestoda</taxon>
        <taxon>Eucestoda</taxon>
        <taxon>Cyclophyllidea</taxon>
        <taxon>Taeniidae</taxon>
        <taxon>Echinococcus</taxon>
        <taxon>Echinococcus granulosus group</taxon>
    </lineage>
</organism>
<keyword evidence="2" id="KW-0539">Nucleus</keyword>
<evidence type="ECO:0000259" key="5">
    <source>
        <dbReference type="Pfam" id="PF04821"/>
    </source>
</evidence>
<dbReference type="GeneID" id="36341555"/>
<evidence type="ECO:0000256" key="2">
    <source>
        <dbReference type="ARBA" id="ARBA00023242"/>
    </source>
</evidence>
<dbReference type="PANTHER" id="PTHR22940:SF4">
    <property type="entry name" value="PROTEIN TIMELESS HOMOLOG"/>
    <property type="match status" value="1"/>
</dbReference>
<keyword evidence="7" id="KW-1185">Reference proteome</keyword>
<gene>
    <name evidence="6" type="ORF">EGR_05840</name>
</gene>
<evidence type="ECO:0000313" key="7">
    <source>
        <dbReference type="Proteomes" id="UP000019149"/>
    </source>
</evidence>
<feature type="region of interest" description="Disordered" evidence="4">
    <location>
        <begin position="1283"/>
        <end position="1310"/>
    </location>
</feature>
<dbReference type="Pfam" id="PF04821">
    <property type="entry name" value="TIMELESS"/>
    <property type="match status" value="1"/>
</dbReference>
<dbReference type="STRING" id="6210.W6UEN1"/>
<dbReference type="GO" id="GO:0000076">
    <property type="term" value="P:DNA replication checkpoint signaling"/>
    <property type="evidence" value="ECO:0007669"/>
    <property type="project" value="TreeGrafter"/>
</dbReference>
<keyword evidence="3" id="KW-0131">Cell cycle</keyword>
<dbReference type="PANTHER" id="PTHR22940">
    <property type="entry name" value="TIMEOUT/TIMELESS-2"/>
    <property type="match status" value="1"/>
</dbReference>
<evidence type="ECO:0000256" key="3">
    <source>
        <dbReference type="ARBA" id="ARBA00023306"/>
    </source>
</evidence>
<proteinExistence type="predicted"/>
<reference evidence="6 7" key="1">
    <citation type="journal article" date="2013" name="Nat. Genet.">
        <title>The genome of the hydatid tapeworm Echinococcus granulosus.</title>
        <authorList>
            <person name="Zheng H."/>
            <person name="Zhang W."/>
            <person name="Zhang L."/>
            <person name="Zhang Z."/>
            <person name="Li J."/>
            <person name="Lu G."/>
            <person name="Zhu Y."/>
            <person name="Wang Y."/>
            <person name="Huang Y."/>
            <person name="Liu J."/>
            <person name="Kang H."/>
            <person name="Chen J."/>
            <person name="Wang L."/>
            <person name="Chen A."/>
            <person name="Yu S."/>
            <person name="Gao Z."/>
            <person name="Jin L."/>
            <person name="Gu W."/>
            <person name="Wang Z."/>
            <person name="Zhao L."/>
            <person name="Shi B."/>
            <person name="Wen H."/>
            <person name="Lin R."/>
            <person name="Jones M.K."/>
            <person name="Brejova B."/>
            <person name="Vinar T."/>
            <person name="Zhao G."/>
            <person name="McManus D.P."/>
            <person name="Chen Z."/>
            <person name="Zhou Y."/>
            <person name="Wang S."/>
        </authorList>
    </citation>
    <scope>NUCLEOTIDE SEQUENCE [LARGE SCALE GENOMIC DNA]</scope>
</reference>
<dbReference type="EMBL" id="APAU02000046">
    <property type="protein sequence ID" value="EUB59356.1"/>
    <property type="molecule type" value="Genomic_DNA"/>
</dbReference>